<protein>
    <submittedName>
        <fullName evidence="1">Uncharacterized protein</fullName>
    </submittedName>
</protein>
<organism evidence="1 2">
    <name type="scientific">Stagnihabitans tardus</name>
    <dbReference type="NCBI Taxonomy" id="2699202"/>
    <lineage>
        <taxon>Bacteria</taxon>
        <taxon>Pseudomonadati</taxon>
        <taxon>Pseudomonadota</taxon>
        <taxon>Alphaproteobacteria</taxon>
        <taxon>Rhodobacterales</taxon>
        <taxon>Paracoccaceae</taxon>
        <taxon>Stagnihabitans</taxon>
    </lineage>
</organism>
<evidence type="ECO:0000313" key="1">
    <source>
        <dbReference type="EMBL" id="NBZ89207.1"/>
    </source>
</evidence>
<comment type="caution">
    <text evidence="1">The sequence shown here is derived from an EMBL/GenBank/DDBJ whole genome shotgun (WGS) entry which is preliminary data.</text>
</comment>
<gene>
    <name evidence="1" type="ORF">GV832_16580</name>
</gene>
<dbReference type="AlphaFoldDB" id="A0AAE4YCM3"/>
<sequence>MTMPKKNVSCTQRALNLTLAGTLSVLVGMGLAGLGARAETPALKAEDAFLYVLPKVEVPDDVQPIKGAVNEEFRNCRAAWPAEYSAAQSGPEARALRDIYSLVRARNVIATKDCSCSGKVASWDSVEAVAAILRKKQGVATLDWFHTEAISTEAHRLIAVAETMCGGDF</sequence>
<accession>A0AAE4YCM3</accession>
<dbReference type="EMBL" id="JAABNR010000019">
    <property type="protein sequence ID" value="NBZ89207.1"/>
    <property type="molecule type" value="Genomic_DNA"/>
</dbReference>
<evidence type="ECO:0000313" key="2">
    <source>
        <dbReference type="Proteomes" id="UP001193501"/>
    </source>
</evidence>
<keyword evidence="2" id="KW-1185">Reference proteome</keyword>
<dbReference type="Proteomes" id="UP001193501">
    <property type="component" value="Unassembled WGS sequence"/>
</dbReference>
<name>A0AAE4YCM3_9RHOB</name>
<reference evidence="1" key="1">
    <citation type="submission" date="2020-01" db="EMBL/GenBank/DDBJ databases">
        <authorList>
            <person name="Chen W.-M."/>
        </authorList>
    </citation>
    <scope>NUCLEOTIDE SEQUENCE</scope>
    <source>
        <strain evidence="1">CYK-10</strain>
    </source>
</reference>
<proteinExistence type="predicted"/>